<dbReference type="Gene3D" id="3.40.50.880">
    <property type="match status" value="1"/>
</dbReference>
<dbReference type="GO" id="GO:0005737">
    <property type="term" value="C:cytoplasm"/>
    <property type="evidence" value="ECO:0007669"/>
    <property type="project" value="UniProtKB-SubCell"/>
</dbReference>
<dbReference type="HAMAP" id="MF_00421">
    <property type="entry name" value="PurQ"/>
    <property type="match status" value="1"/>
</dbReference>
<dbReference type="RefSeq" id="WP_012256638.1">
    <property type="nucleotide sequence ID" value="NC_010175.1"/>
</dbReference>
<reference evidence="10" key="1">
    <citation type="journal article" date="2011" name="BMC Genomics">
        <title>Complete genome sequence of the filamentous anoxygenic phototrophic bacterium Chloroflexus aurantiacus.</title>
        <authorList>
            <person name="Tang K.H."/>
            <person name="Barry K."/>
            <person name="Chertkov O."/>
            <person name="Dalin E."/>
            <person name="Han C.S."/>
            <person name="Hauser L.J."/>
            <person name="Honchak B.M."/>
            <person name="Karbach L.E."/>
            <person name="Land M.L."/>
            <person name="Lapidus A."/>
            <person name="Larimer F.W."/>
            <person name="Mikhailova N."/>
            <person name="Pitluck S."/>
            <person name="Pierson B.K."/>
            <person name="Blankenship R.E."/>
        </authorList>
    </citation>
    <scope>NUCLEOTIDE SEQUENCE [LARGE SCALE GENOMIC DNA]</scope>
    <source>
        <strain evidence="10">ATCC 29366 / DSM 635 / J-10-fl</strain>
    </source>
</reference>
<dbReference type="SMART" id="SM01211">
    <property type="entry name" value="GATase_5"/>
    <property type="match status" value="1"/>
</dbReference>
<dbReference type="KEGG" id="cau:Caur_0744"/>
<dbReference type="SUPFAM" id="SSF52317">
    <property type="entry name" value="Class I glutamine amidotransferase-like"/>
    <property type="match status" value="1"/>
</dbReference>
<evidence type="ECO:0000256" key="1">
    <source>
        <dbReference type="ARBA" id="ARBA00022490"/>
    </source>
</evidence>
<dbReference type="PANTHER" id="PTHR10099:SF1">
    <property type="entry name" value="PHOSPHORIBOSYLFORMYLGLYCINAMIDINE SYNTHASE"/>
    <property type="match status" value="1"/>
</dbReference>
<dbReference type="InterPro" id="IPR029062">
    <property type="entry name" value="Class_I_gatase-like"/>
</dbReference>
<keyword evidence="1 8" id="KW-0963">Cytoplasm</keyword>
<comment type="subcellular location">
    <subcellularLocation>
        <location evidence="8">Cytoplasm</location>
    </subcellularLocation>
</comment>
<dbReference type="NCBIfam" id="TIGR01737">
    <property type="entry name" value="FGAM_synth_I"/>
    <property type="match status" value="1"/>
</dbReference>
<evidence type="ECO:0000256" key="6">
    <source>
        <dbReference type="ARBA" id="ARBA00022840"/>
    </source>
</evidence>
<sequence>MELKALILRAPGINRDADAALACELAGAQPERIHVNRLIERSIRLTDYAMLIIPGGFSYGDHLGAGRLLAVDLIHRLGEELERFVADGRPVIGICNGFQVLVKAGLLPGPLRQSPRVTLTTNESQQFECRWVQLEAVAHSRCRFTQGIEQPIEVPVAHGEGRIAVRDEATLAELEANGLVALRYVGEGYPANPNGSPHAIAGLCNAQGNVLGLMPHPENAVLPHQHPRWTREPARREGDGLQIFRNAVRYAASL</sequence>
<feature type="active site" description="Nucleophile" evidence="8">
    <location>
        <position position="95"/>
    </location>
</feature>
<dbReference type="InterPro" id="IPR010075">
    <property type="entry name" value="PRibForGlyAmidine_synth_PurQ"/>
</dbReference>
<dbReference type="InParanoid" id="A9WG61"/>
<keyword evidence="7 8" id="KW-0315">Glutamine amidotransferase</keyword>
<dbReference type="GO" id="GO:0004359">
    <property type="term" value="F:glutaminase activity"/>
    <property type="evidence" value="ECO:0007669"/>
    <property type="project" value="UniProtKB-EC"/>
</dbReference>
<dbReference type="GO" id="GO:0004642">
    <property type="term" value="F:phosphoribosylformylglycinamidine synthase activity"/>
    <property type="evidence" value="ECO:0007669"/>
    <property type="project" value="UniProtKB-UniRule"/>
</dbReference>
<gene>
    <name evidence="8" type="primary">purQ</name>
    <name evidence="9" type="ordered locus">Caur_0744</name>
</gene>
<evidence type="ECO:0000256" key="8">
    <source>
        <dbReference type="HAMAP-Rule" id="MF_00421"/>
    </source>
</evidence>
<keyword evidence="4 8" id="KW-0658">Purine biosynthesis</keyword>
<dbReference type="EC" id="6.3.5.3" evidence="8"/>
<dbReference type="HOGENOM" id="CLU_001031_3_0_0"/>
<dbReference type="AlphaFoldDB" id="A9WG61"/>
<keyword evidence="2 8" id="KW-0436">Ligase</keyword>
<evidence type="ECO:0000256" key="4">
    <source>
        <dbReference type="ARBA" id="ARBA00022755"/>
    </source>
</evidence>
<evidence type="ECO:0000256" key="2">
    <source>
        <dbReference type="ARBA" id="ARBA00022598"/>
    </source>
</evidence>
<comment type="subunit">
    <text evidence="8">Part of the FGAM synthase complex composed of 1 PurL, 1 PurQ and 2 PurS subunits.</text>
</comment>
<dbReference type="EnsemblBacteria" id="ABY33982">
    <property type="protein sequence ID" value="ABY33982"/>
    <property type="gene ID" value="Caur_0744"/>
</dbReference>
<dbReference type="CDD" id="cd01740">
    <property type="entry name" value="GATase1_FGAR_AT"/>
    <property type="match status" value="1"/>
</dbReference>
<name>A9WG61_CHLAA</name>
<evidence type="ECO:0000256" key="7">
    <source>
        <dbReference type="ARBA" id="ARBA00022962"/>
    </source>
</evidence>
<dbReference type="Proteomes" id="UP000002008">
    <property type="component" value="Chromosome"/>
</dbReference>
<feature type="active site" evidence="8">
    <location>
        <position position="218"/>
    </location>
</feature>
<dbReference type="UniPathway" id="UPA00074">
    <property type="reaction ID" value="UER00128"/>
</dbReference>
<dbReference type="Pfam" id="PF13507">
    <property type="entry name" value="GATase_5"/>
    <property type="match status" value="1"/>
</dbReference>
<dbReference type="eggNOG" id="COG0047">
    <property type="taxonomic scope" value="Bacteria"/>
</dbReference>
<evidence type="ECO:0000313" key="9">
    <source>
        <dbReference type="EMBL" id="ABY33982.1"/>
    </source>
</evidence>
<dbReference type="GO" id="GO:0005524">
    <property type="term" value="F:ATP binding"/>
    <property type="evidence" value="ECO:0007669"/>
    <property type="project" value="UniProtKB-KW"/>
</dbReference>
<proteinExistence type="inferred from homology"/>
<dbReference type="GO" id="GO:0006189">
    <property type="term" value="P:'de novo' IMP biosynthetic process"/>
    <property type="evidence" value="ECO:0007669"/>
    <property type="project" value="UniProtKB-UniRule"/>
</dbReference>
<dbReference type="PATRIC" id="fig|324602.8.peg.849"/>
<accession>A9WG61</accession>
<evidence type="ECO:0000256" key="3">
    <source>
        <dbReference type="ARBA" id="ARBA00022741"/>
    </source>
</evidence>
<keyword evidence="5 8" id="KW-0378">Hydrolase</keyword>
<dbReference type="STRING" id="324602.Caur_0744"/>
<keyword evidence="10" id="KW-1185">Reference proteome</keyword>
<keyword evidence="3 8" id="KW-0547">Nucleotide-binding</keyword>
<comment type="function">
    <text evidence="8">Part of the phosphoribosylformylglycinamidine synthase complex involved in the purines biosynthetic pathway. Catalyzes the ATP-dependent conversion of formylglycinamide ribonucleotide (FGAR) and glutamine to yield formylglycinamidine ribonucleotide (FGAM) and glutamate. The FGAM synthase complex is composed of three subunits. PurQ produces an ammonia molecule by converting glutamine to glutamate. PurL transfers the ammonia molecule to FGAR to form FGAM in an ATP-dependent manner. PurS interacts with PurQ and PurL and is thought to assist in the transfer of the ammonia molecule from PurQ to PurL.</text>
</comment>
<dbReference type="PANTHER" id="PTHR10099">
    <property type="entry name" value="PHOSPHORIBOSYLFORMYLGLYCINAMIDINE SYNTHASE"/>
    <property type="match status" value="1"/>
</dbReference>
<comment type="catalytic activity">
    <reaction evidence="8">
        <text>L-glutamine + H2O = L-glutamate + NH4(+)</text>
        <dbReference type="Rhea" id="RHEA:15889"/>
        <dbReference type="ChEBI" id="CHEBI:15377"/>
        <dbReference type="ChEBI" id="CHEBI:28938"/>
        <dbReference type="ChEBI" id="CHEBI:29985"/>
        <dbReference type="ChEBI" id="CHEBI:58359"/>
        <dbReference type="EC" id="3.5.1.2"/>
    </reaction>
</comment>
<evidence type="ECO:0000256" key="5">
    <source>
        <dbReference type="ARBA" id="ARBA00022801"/>
    </source>
</evidence>
<dbReference type="FunCoup" id="A9WG61">
    <property type="interactions" value="157"/>
</dbReference>
<evidence type="ECO:0000313" key="10">
    <source>
        <dbReference type="Proteomes" id="UP000002008"/>
    </source>
</evidence>
<protein>
    <recommendedName>
        <fullName evidence="8">Phosphoribosylformylglycinamidine synthase subunit PurQ</fullName>
        <shortName evidence="8">FGAM synthase</shortName>
        <ecNumber evidence="8">6.3.5.3</ecNumber>
    </recommendedName>
    <alternativeName>
        <fullName evidence="8">Formylglycinamide ribonucleotide amidotransferase subunit I</fullName>
        <shortName evidence="8">FGAR amidotransferase I</shortName>
        <shortName evidence="8">FGAR-AT I</shortName>
    </alternativeName>
    <alternativeName>
        <fullName evidence="8">Glutaminase PurQ</fullName>
        <ecNumber evidence="8">3.5.1.2</ecNumber>
    </alternativeName>
    <alternativeName>
        <fullName evidence="8">Phosphoribosylformylglycinamidine synthase subunit I</fullName>
    </alternativeName>
</protein>
<keyword evidence="6 8" id="KW-0067">ATP-binding</keyword>
<feature type="active site" evidence="8">
    <location>
        <position position="216"/>
    </location>
</feature>
<dbReference type="EMBL" id="CP000909">
    <property type="protein sequence ID" value="ABY33982.1"/>
    <property type="molecule type" value="Genomic_DNA"/>
</dbReference>
<comment type="catalytic activity">
    <reaction evidence="8">
        <text>N(2)-formyl-N(1)-(5-phospho-beta-D-ribosyl)glycinamide + L-glutamine + ATP + H2O = 2-formamido-N(1)-(5-O-phospho-beta-D-ribosyl)acetamidine + L-glutamate + ADP + phosphate + H(+)</text>
        <dbReference type="Rhea" id="RHEA:17129"/>
        <dbReference type="ChEBI" id="CHEBI:15377"/>
        <dbReference type="ChEBI" id="CHEBI:15378"/>
        <dbReference type="ChEBI" id="CHEBI:29985"/>
        <dbReference type="ChEBI" id="CHEBI:30616"/>
        <dbReference type="ChEBI" id="CHEBI:43474"/>
        <dbReference type="ChEBI" id="CHEBI:58359"/>
        <dbReference type="ChEBI" id="CHEBI:147286"/>
        <dbReference type="ChEBI" id="CHEBI:147287"/>
        <dbReference type="ChEBI" id="CHEBI:456216"/>
        <dbReference type="EC" id="6.3.5.3"/>
    </reaction>
</comment>
<comment type="pathway">
    <text evidence="8">Purine metabolism; IMP biosynthesis via de novo pathway; 5-amino-1-(5-phospho-D-ribosyl)imidazole from N(2)-formyl-N(1)-(5-phospho-D-ribosyl)glycinamide: step 1/2.</text>
</comment>
<organism evidence="9 10">
    <name type="scientific">Chloroflexus aurantiacus (strain ATCC 29366 / DSM 635 / J-10-fl)</name>
    <dbReference type="NCBI Taxonomy" id="324602"/>
    <lineage>
        <taxon>Bacteria</taxon>
        <taxon>Bacillati</taxon>
        <taxon>Chloroflexota</taxon>
        <taxon>Chloroflexia</taxon>
        <taxon>Chloroflexales</taxon>
        <taxon>Chloroflexineae</taxon>
        <taxon>Chloroflexaceae</taxon>
        <taxon>Chloroflexus</taxon>
    </lineage>
</organism>
<dbReference type="PROSITE" id="PS51273">
    <property type="entry name" value="GATASE_TYPE_1"/>
    <property type="match status" value="1"/>
</dbReference>
<dbReference type="EC" id="3.5.1.2" evidence="8"/>
<dbReference type="PIRSF" id="PIRSF001586">
    <property type="entry name" value="FGAM_synth_I"/>
    <property type="match status" value="1"/>
</dbReference>